<keyword evidence="12" id="KW-1185">Reference proteome</keyword>
<dbReference type="STRING" id="8078.ENSFHEP00000004479"/>
<protein>
    <submittedName>
        <fullName evidence="11">Chemokine (C-C motif) receptor 6a</fullName>
    </submittedName>
</protein>
<comment type="subcellular location">
    <subcellularLocation>
        <location evidence="1">Membrane</location>
    </subcellularLocation>
</comment>
<evidence type="ECO:0000313" key="11">
    <source>
        <dbReference type="Ensembl" id="ENSFHEP00000004479.1"/>
    </source>
</evidence>
<evidence type="ECO:0000256" key="1">
    <source>
        <dbReference type="ARBA" id="ARBA00004370"/>
    </source>
</evidence>
<evidence type="ECO:0000256" key="7">
    <source>
        <dbReference type="ARBA" id="ARBA00023224"/>
    </source>
</evidence>
<feature type="domain" description="G-protein coupled receptors family 1 profile" evidence="10">
    <location>
        <begin position="48"/>
        <end position="314"/>
    </location>
</feature>
<evidence type="ECO:0000256" key="8">
    <source>
        <dbReference type="SAM" id="MobiDB-lite"/>
    </source>
</evidence>
<keyword evidence="2 9" id="KW-0812">Transmembrane</keyword>
<feature type="region of interest" description="Disordered" evidence="8">
    <location>
        <begin position="352"/>
        <end position="375"/>
    </location>
</feature>
<keyword evidence="7" id="KW-0807">Transducer</keyword>
<evidence type="ECO:0000256" key="9">
    <source>
        <dbReference type="SAM" id="Phobius"/>
    </source>
</evidence>
<feature type="transmembrane region" description="Helical" evidence="9">
    <location>
        <begin position="255"/>
        <end position="275"/>
    </location>
</feature>
<dbReference type="GO" id="GO:0019722">
    <property type="term" value="P:calcium-mediated signaling"/>
    <property type="evidence" value="ECO:0007669"/>
    <property type="project" value="TreeGrafter"/>
</dbReference>
<evidence type="ECO:0000256" key="5">
    <source>
        <dbReference type="ARBA" id="ARBA00023136"/>
    </source>
</evidence>
<dbReference type="GO" id="GO:0009897">
    <property type="term" value="C:external side of plasma membrane"/>
    <property type="evidence" value="ECO:0007669"/>
    <property type="project" value="TreeGrafter"/>
</dbReference>
<feature type="transmembrane region" description="Helical" evidence="9">
    <location>
        <begin position="70"/>
        <end position="92"/>
    </location>
</feature>
<dbReference type="InterPro" id="IPR000276">
    <property type="entry name" value="GPCR_Rhodpsn"/>
</dbReference>
<dbReference type="SUPFAM" id="SSF81321">
    <property type="entry name" value="Family A G protein-coupled receptor-like"/>
    <property type="match status" value="1"/>
</dbReference>
<dbReference type="Gene3D" id="1.20.1070.10">
    <property type="entry name" value="Rhodopsin 7-helix transmembrane proteins"/>
    <property type="match status" value="1"/>
</dbReference>
<dbReference type="GeneTree" id="ENSGT01030000234667"/>
<dbReference type="Ensembl" id="ENSFHET00000008778.1">
    <property type="protein sequence ID" value="ENSFHEP00000004479.1"/>
    <property type="gene ID" value="ENSFHEG00000005393.1"/>
</dbReference>
<reference evidence="11" key="1">
    <citation type="submission" date="2025-08" db="UniProtKB">
        <authorList>
            <consortium name="Ensembl"/>
        </authorList>
    </citation>
    <scope>IDENTIFICATION</scope>
</reference>
<dbReference type="PANTHER" id="PTHR10489">
    <property type="entry name" value="CELL ADHESION MOLECULE"/>
    <property type="match status" value="1"/>
</dbReference>
<evidence type="ECO:0000259" key="10">
    <source>
        <dbReference type="PROSITE" id="PS50262"/>
    </source>
</evidence>
<dbReference type="InterPro" id="IPR050119">
    <property type="entry name" value="CCR1-9-like"/>
</dbReference>
<dbReference type="Pfam" id="PF00001">
    <property type="entry name" value="7tm_1"/>
    <property type="match status" value="1"/>
</dbReference>
<feature type="transmembrane region" description="Helical" evidence="9">
    <location>
        <begin position="209"/>
        <end position="232"/>
    </location>
</feature>
<dbReference type="PANTHER" id="PTHR10489:SF611">
    <property type="entry name" value="C-C CHEMOKINE RECEPTOR TYPE 6"/>
    <property type="match status" value="1"/>
</dbReference>
<evidence type="ECO:0000256" key="6">
    <source>
        <dbReference type="ARBA" id="ARBA00023170"/>
    </source>
</evidence>
<dbReference type="GO" id="GO:0006955">
    <property type="term" value="P:immune response"/>
    <property type="evidence" value="ECO:0007669"/>
    <property type="project" value="TreeGrafter"/>
</dbReference>
<dbReference type="Proteomes" id="UP000265000">
    <property type="component" value="Unplaced"/>
</dbReference>
<dbReference type="InterPro" id="IPR017452">
    <property type="entry name" value="GPCR_Rhodpsn_7TM"/>
</dbReference>
<organism evidence="11 12">
    <name type="scientific">Fundulus heteroclitus</name>
    <name type="common">Killifish</name>
    <name type="synonym">Mummichog</name>
    <dbReference type="NCBI Taxonomy" id="8078"/>
    <lineage>
        <taxon>Eukaryota</taxon>
        <taxon>Metazoa</taxon>
        <taxon>Chordata</taxon>
        <taxon>Craniata</taxon>
        <taxon>Vertebrata</taxon>
        <taxon>Euteleostomi</taxon>
        <taxon>Actinopterygii</taxon>
        <taxon>Neopterygii</taxon>
        <taxon>Teleostei</taxon>
        <taxon>Neoteleostei</taxon>
        <taxon>Acanthomorphata</taxon>
        <taxon>Ovalentaria</taxon>
        <taxon>Atherinomorphae</taxon>
        <taxon>Cyprinodontiformes</taxon>
        <taxon>Fundulidae</taxon>
        <taxon>Fundulus</taxon>
    </lineage>
</organism>
<feature type="transmembrane region" description="Helical" evidence="9">
    <location>
        <begin position="36"/>
        <end position="58"/>
    </location>
</feature>
<name>A0A3Q2NY83_FUNHE</name>
<dbReference type="GO" id="GO:0016493">
    <property type="term" value="F:C-C chemokine receptor activity"/>
    <property type="evidence" value="ECO:0007669"/>
    <property type="project" value="TreeGrafter"/>
</dbReference>
<accession>A0A3Q2NY83</accession>
<evidence type="ECO:0000313" key="12">
    <source>
        <dbReference type="Proteomes" id="UP000265000"/>
    </source>
</evidence>
<sequence length="375" mass="42521">MQTNNFLCVATDDYVGEVGPCTFNNSNHVKRLLSLYVHPVICILALVGNVLVILTIVLKKKRTKKENESDIFLLNLAISNLLFVVGLPFLIYNELFSWPMGQVACKLLQGSYSINLYSGMLLLAGISTVHYIIMGSSFENMMSRSLNVCRIMCAVIWVFAILVSVPTFYFHHWYEPSKEDQPPQYVCALRFNDSKSSRMVKLAVPSFQITFGFLLPLLIIIVCNTLIIISLLRKNASTEARFGGKSLEKKAIKKMIWIMVVFVVCHLPYNLILLYDTTNMFQLMSCEVADSWQIALSITQSIAYLQCCLNPVVYSLEDKLLTFLQTPHILHTNRLDFHHQVALQRHYLLKPASRGTGSPSRLFSLMNTTTTSQPE</sequence>
<dbReference type="PRINTS" id="PR00237">
    <property type="entry name" value="GPCRRHODOPSN"/>
</dbReference>
<keyword evidence="3 9" id="KW-1133">Transmembrane helix</keyword>
<keyword evidence="6" id="KW-0675">Receptor</keyword>
<reference evidence="11" key="2">
    <citation type="submission" date="2025-09" db="UniProtKB">
        <authorList>
            <consortium name="Ensembl"/>
        </authorList>
    </citation>
    <scope>IDENTIFICATION</scope>
</reference>
<evidence type="ECO:0000256" key="4">
    <source>
        <dbReference type="ARBA" id="ARBA00023040"/>
    </source>
</evidence>
<evidence type="ECO:0000256" key="2">
    <source>
        <dbReference type="ARBA" id="ARBA00022692"/>
    </source>
</evidence>
<evidence type="ECO:0000256" key="3">
    <source>
        <dbReference type="ARBA" id="ARBA00022989"/>
    </source>
</evidence>
<feature type="transmembrane region" description="Helical" evidence="9">
    <location>
        <begin position="154"/>
        <end position="174"/>
    </location>
</feature>
<dbReference type="AlphaFoldDB" id="A0A3Q2NY83"/>
<dbReference type="GO" id="GO:0019957">
    <property type="term" value="F:C-C chemokine binding"/>
    <property type="evidence" value="ECO:0007669"/>
    <property type="project" value="TreeGrafter"/>
</dbReference>
<proteinExistence type="predicted"/>
<dbReference type="GO" id="GO:0007204">
    <property type="term" value="P:positive regulation of cytosolic calcium ion concentration"/>
    <property type="evidence" value="ECO:0007669"/>
    <property type="project" value="TreeGrafter"/>
</dbReference>
<feature type="transmembrane region" description="Helical" evidence="9">
    <location>
        <begin position="112"/>
        <end position="133"/>
    </location>
</feature>
<dbReference type="PROSITE" id="PS50262">
    <property type="entry name" value="G_PROTEIN_RECEP_F1_2"/>
    <property type="match status" value="1"/>
</dbReference>
<keyword evidence="5 9" id="KW-0472">Membrane</keyword>
<feature type="compositionally biased region" description="Polar residues" evidence="8">
    <location>
        <begin position="355"/>
        <end position="375"/>
    </location>
</feature>
<dbReference type="GO" id="GO:0060326">
    <property type="term" value="P:cell chemotaxis"/>
    <property type="evidence" value="ECO:0007669"/>
    <property type="project" value="TreeGrafter"/>
</dbReference>
<keyword evidence="4" id="KW-0297">G-protein coupled receptor</keyword>